<keyword evidence="1" id="KW-0175">Coiled coil</keyword>
<feature type="coiled-coil region" evidence="1">
    <location>
        <begin position="490"/>
        <end position="540"/>
    </location>
</feature>
<proteinExistence type="predicted"/>
<reference evidence="4" key="2">
    <citation type="submission" date="2020-12" db="EMBL/GenBank/DDBJ databases">
        <title>New Spironucleus salmonicida genome in near-complete chromosomes.</title>
        <authorList>
            <person name="Xu F."/>
            <person name="Kurt Z."/>
            <person name="Jimenez-Gonzalez A."/>
            <person name="Astvaldsson A."/>
            <person name="Andersson J.O."/>
            <person name="Svard S.G."/>
        </authorList>
    </citation>
    <scope>NUCLEOTIDE SEQUENCE</scope>
    <source>
        <strain evidence="4">ATCC 50377</strain>
    </source>
</reference>
<feature type="compositionally biased region" description="Basic and acidic residues" evidence="2">
    <location>
        <begin position="152"/>
        <end position="176"/>
    </location>
</feature>
<feature type="compositionally biased region" description="Basic and acidic residues" evidence="2">
    <location>
        <begin position="78"/>
        <end position="87"/>
    </location>
</feature>
<feature type="compositionally biased region" description="Basic and acidic residues" evidence="2">
    <location>
        <begin position="46"/>
        <end position="61"/>
    </location>
</feature>
<dbReference type="AlphaFoldDB" id="V6LIY6"/>
<keyword evidence="5" id="KW-1185">Reference proteome</keyword>
<evidence type="ECO:0000256" key="2">
    <source>
        <dbReference type="SAM" id="MobiDB-lite"/>
    </source>
</evidence>
<feature type="coiled-coil region" evidence="1">
    <location>
        <begin position="652"/>
        <end position="731"/>
    </location>
</feature>
<feature type="compositionally biased region" description="Basic and acidic residues" evidence="2">
    <location>
        <begin position="19"/>
        <end position="29"/>
    </location>
</feature>
<feature type="compositionally biased region" description="Basic and acidic residues" evidence="2">
    <location>
        <begin position="134"/>
        <end position="145"/>
    </location>
</feature>
<feature type="coiled-coil region" evidence="1">
    <location>
        <begin position="760"/>
        <end position="796"/>
    </location>
</feature>
<dbReference type="VEuPathDB" id="GiardiaDB:SS50377_24566"/>
<dbReference type="Proteomes" id="UP000018208">
    <property type="component" value="Unassembled WGS sequence"/>
</dbReference>
<accession>V6LIY6</accession>
<feature type="region of interest" description="Disordered" evidence="2">
    <location>
        <begin position="1"/>
        <end position="251"/>
    </location>
</feature>
<feature type="coiled-coil region" evidence="1">
    <location>
        <begin position="900"/>
        <end position="990"/>
    </location>
</feature>
<feature type="compositionally biased region" description="Basic and acidic residues" evidence="2">
    <location>
        <begin position="104"/>
        <end position="119"/>
    </location>
</feature>
<feature type="compositionally biased region" description="Acidic residues" evidence="2">
    <location>
        <begin position="90"/>
        <end position="103"/>
    </location>
</feature>
<dbReference type="EMBL" id="AUWU02000005">
    <property type="protein sequence ID" value="KAH0572455.1"/>
    <property type="molecule type" value="Genomic_DNA"/>
</dbReference>
<feature type="compositionally biased region" description="Acidic residues" evidence="2">
    <location>
        <begin position="30"/>
        <end position="45"/>
    </location>
</feature>
<sequence>MDGMDDLSFDADFGSPQDTKPKKNPKDDLFGDDDFGDFGDFGDDFGEPKKTKPKAAAKDSDDMFGGDDFGSFGADNNQQKDIKKDADIFGNDDDFVDFGDDFGDAPKAKKKPQTEKQTDEMPEDDDFGAKPPAKKQEEKKEKDIFGGDDFGDAPKETKKEAKFDFGDDDIFGERKPAKQTSDFAENDFGGDDFMAPAKPKSRAESKSTKDEFDFGEDNDFLFEEQPAKSQPGSKKSSKPPSRSSSGKKGFFDAPLQKQDKIAVQEAHQVESVIQQEVVKPQAGAAFQQQQIQQVQQQPQIQPQVYNNTQPVQNVVVGEPDFIRQKSTFGSDQEQFIQKQLSELQQQMQNIVQMQHQTVNQLNNNVVDQPQIQLQTPMTDIKEQLEGNDSQLKQINQSVNILHDYIQTSVNGEIITQMQDFKCQLGEINDFNKQLKFQYDVLVEQQVSLQSQQQDFIKQKLEIEMRQKQITQEDQFLQDKHSQVESIKQINEQIQFQANELLNQASQARQEMISVKQMFEKKISQQNNDQFTQQLNELSSQLENQPKQASFDPKIIQQTIKQELSQLTEVISHEISQQLNTQLNNNVLEPIQRQFLNYTQNIQQLFQEQNQQVNNILNTFKVAGGSQQNAGMLNYLNAAFTKLQSSLNCSASVESIQIANERARKAEERLNSQERQLIQDQVKLQSELADVERMKLRIQQYEKQVELKQNALDDMNSQLHQQVEKLHEKERNLIVREQNIRVKDSEINDLFKHQELKAYQFEKLKCEINTKKDDLKAAQLLMEVESEKQELKDMESAENRVFNLYRAMSQGRQQPPQIQNQQNYQPQQIQNLATSQQLPVVQPQNPQNFASFNNAKQNLEQAMRRASTSLGKSNSADIDAKMEALKATYGMNQSVQGQYQVQNQNQQDNEVLRQNQQLQQQMQQQQQLLQQMMQQQQQKPTQFVDQQAQQQQQQQLYQQQLQQQQLQQQQLQNQQIEQNQYNQQIQNLQHNIEPQLPSATPSDLPTNAQLLIQKPFTPMDQNLGKTKAIQEVTPPEKSNHSDSVKPFNTVEYHPQALQSVSNSIISSQNLNVQSQLKAPHFSFAAGQIQQQNQPGIQKISMSSDSTANQNNMFANLKLGDQSQISSVGSRSVSLQPLPLNIVSSMKPLQPSGSKISMEMQSSVSGSNFFNDASGSVPAMDMTKGLKANLEVKSPFDVGGNQTTNSVTASSKVKDPFGFKYDNDGFDIFGDKSESPFFPF</sequence>
<reference evidence="3 4" key="1">
    <citation type="journal article" date="2014" name="PLoS Genet.">
        <title>The Genome of Spironucleus salmonicida Highlights a Fish Pathogen Adapted to Fluctuating Environments.</title>
        <authorList>
            <person name="Xu F."/>
            <person name="Jerlstrom-Hultqvist J."/>
            <person name="Einarsson E."/>
            <person name="Astvaldsson A."/>
            <person name="Svard S.G."/>
            <person name="Andersson J.O."/>
        </authorList>
    </citation>
    <scope>NUCLEOTIDE SEQUENCE</scope>
    <source>
        <strain evidence="4">ATCC 50377</strain>
    </source>
</reference>
<evidence type="ECO:0000313" key="5">
    <source>
        <dbReference type="Proteomes" id="UP000018208"/>
    </source>
</evidence>
<feature type="compositionally biased region" description="Low complexity" evidence="2">
    <location>
        <begin position="228"/>
        <end position="248"/>
    </location>
</feature>
<feature type="compositionally biased region" description="Acidic residues" evidence="2">
    <location>
        <begin position="213"/>
        <end position="222"/>
    </location>
</feature>
<protein>
    <submittedName>
        <fullName evidence="3">Uncharacterized protein</fullName>
    </submittedName>
</protein>
<dbReference type="EMBL" id="KI546115">
    <property type="protein sequence ID" value="EST44575.1"/>
    <property type="molecule type" value="Genomic_DNA"/>
</dbReference>
<evidence type="ECO:0000256" key="1">
    <source>
        <dbReference type="SAM" id="Coils"/>
    </source>
</evidence>
<evidence type="ECO:0000313" key="4">
    <source>
        <dbReference type="EMBL" id="KAH0572455.1"/>
    </source>
</evidence>
<evidence type="ECO:0000313" key="3">
    <source>
        <dbReference type="EMBL" id="EST44575.1"/>
    </source>
</evidence>
<feature type="compositionally biased region" description="Basic and acidic residues" evidence="2">
    <location>
        <begin position="201"/>
        <end position="212"/>
    </location>
</feature>
<organism evidence="3">
    <name type="scientific">Spironucleus salmonicida</name>
    <dbReference type="NCBI Taxonomy" id="348837"/>
    <lineage>
        <taxon>Eukaryota</taxon>
        <taxon>Metamonada</taxon>
        <taxon>Diplomonadida</taxon>
        <taxon>Hexamitidae</taxon>
        <taxon>Hexamitinae</taxon>
        <taxon>Spironucleus</taxon>
    </lineage>
</organism>
<name>V6LIY6_9EUKA</name>
<gene>
    <name evidence="3" type="ORF">SS50377_15577</name>
    <name evidence="4" type="ORF">SS50377_24566</name>
</gene>